<protein>
    <submittedName>
        <fullName evidence="9">RagB/SusD family nutrient uptake outer membrane protein</fullName>
    </submittedName>
</protein>
<keyword evidence="6" id="KW-0812">Transmembrane</keyword>
<dbReference type="InterPro" id="IPR011990">
    <property type="entry name" value="TPR-like_helical_dom_sf"/>
</dbReference>
<evidence type="ECO:0000313" key="9">
    <source>
        <dbReference type="EMBL" id="MVN92991.1"/>
    </source>
</evidence>
<evidence type="ECO:0000256" key="5">
    <source>
        <dbReference type="ARBA" id="ARBA00023237"/>
    </source>
</evidence>
<comment type="caution">
    <text evidence="9">The sequence shown here is derived from an EMBL/GenBank/DDBJ whole genome shotgun (WGS) entry which is preliminary data.</text>
</comment>
<comment type="subcellular location">
    <subcellularLocation>
        <location evidence="1">Cell outer membrane</location>
    </subcellularLocation>
</comment>
<dbReference type="OrthoDB" id="1035036at2"/>
<reference evidence="9 10" key="1">
    <citation type="submission" date="2019-12" db="EMBL/GenBank/DDBJ databases">
        <title>Mucilaginibacter sp. HME9299 genome sequencing and assembly.</title>
        <authorList>
            <person name="Kang H."/>
            <person name="Kim H."/>
            <person name="Joh K."/>
        </authorList>
    </citation>
    <scope>NUCLEOTIDE SEQUENCE [LARGE SCALE GENOMIC DNA]</scope>
    <source>
        <strain evidence="9 10">HME9299</strain>
    </source>
</reference>
<evidence type="ECO:0000256" key="2">
    <source>
        <dbReference type="ARBA" id="ARBA00006275"/>
    </source>
</evidence>
<evidence type="ECO:0000256" key="4">
    <source>
        <dbReference type="ARBA" id="ARBA00023136"/>
    </source>
</evidence>
<dbReference type="GO" id="GO:0009279">
    <property type="term" value="C:cell outer membrane"/>
    <property type="evidence" value="ECO:0007669"/>
    <property type="project" value="UniProtKB-SubCell"/>
</dbReference>
<proteinExistence type="inferred from homology"/>
<dbReference type="Pfam" id="PF14322">
    <property type="entry name" value="SusD-like_3"/>
    <property type="match status" value="1"/>
</dbReference>
<evidence type="ECO:0000256" key="3">
    <source>
        <dbReference type="ARBA" id="ARBA00022729"/>
    </source>
</evidence>
<evidence type="ECO:0000256" key="6">
    <source>
        <dbReference type="SAM" id="Phobius"/>
    </source>
</evidence>
<feature type="domain" description="RagB/SusD" evidence="7">
    <location>
        <begin position="392"/>
        <end position="478"/>
    </location>
</feature>
<feature type="transmembrane region" description="Helical" evidence="6">
    <location>
        <begin position="6"/>
        <end position="25"/>
    </location>
</feature>
<evidence type="ECO:0000259" key="7">
    <source>
        <dbReference type="Pfam" id="PF07980"/>
    </source>
</evidence>
<keyword evidence="5" id="KW-0998">Cell outer membrane</keyword>
<dbReference type="InterPro" id="IPR012944">
    <property type="entry name" value="SusD_RagB_dom"/>
</dbReference>
<keyword evidence="6" id="KW-1133">Transmembrane helix</keyword>
<keyword evidence="3" id="KW-0732">Signal</keyword>
<dbReference type="EMBL" id="WQLA01000008">
    <property type="protein sequence ID" value="MVN92991.1"/>
    <property type="molecule type" value="Genomic_DNA"/>
</dbReference>
<comment type="similarity">
    <text evidence="2">Belongs to the SusD family.</text>
</comment>
<accession>A0A6I4ICS9</accession>
<dbReference type="CDD" id="cd08977">
    <property type="entry name" value="SusD"/>
    <property type="match status" value="1"/>
</dbReference>
<dbReference type="Pfam" id="PF07980">
    <property type="entry name" value="SusD_RagB"/>
    <property type="match status" value="1"/>
</dbReference>
<dbReference type="AlphaFoldDB" id="A0A6I4ICS9"/>
<feature type="domain" description="SusD-like N-terminal" evidence="8">
    <location>
        <begin position="119"/>
        <end position="257"/>
    </location>
</feature>
<dbReference type="Gene3D" id="1.25.40.390">
    <property type="match status" value="1"/>
</dbReference>
<keyword evidence="10" id="KW-1185">Reference proteome</keyword>
<dbReference type="SUPFAM" id="SSF48452">
    <property type="entry name" value="TPR-like"/>
    <property type="match status" value="1"/>
</dbReference>
<keyword evidence="4 6" id="KW-0472">Membrane</keyword>
<evidence type="ECO:0000256" key="1">
    <source>
        <dbReference type="ARBA" id="ARBA00004442"/>
    </source>
</evidence>
<gene>
    <name evidence="9" type="ORF">GO816_17810</name>
</gene>
<organism evidence="9 10">
    <name type="scientific">Mucilaginibacter aquatilis</name>
    <dbReference type="NCBI Taxonomy" id="1517760"/>
    <lineage>
        <taxon>Bacteria</taxon>
        <taxon>Pseudomonadati</taxon>
        <taxon>Bacteroidota</taxon>
        <taxon>Sphingobacteriia</taxon>
        <taxon>Sphingobacteriales</taxon>
        <taxon>Sphingobacteriaceae</taxon>
        <taxon>Mucilaginibacter</taxon>
    </lineage>
</organism>
<dbReference type="Proteomes" id="UP000434850">
    <property type="component" value="Unassembled WGS sequence"/>
</dbReference>
<evidence type="ECO:0000259" key="8">
    <source>
        <dbReference type="Pfam" id="PF14322"/>
    </source>
</evidence>
<name>A0A6I4ICS9_9SPHI</name>
<sequence length="507" mass="56218">MTLRPVLFNWGLIKAPILNTVLTFLELTLDFKSKKMKINIITAIIMFCLFSVSCTKVTDQVPDSQITPANFYKTASDADNAINACYDVLQKLPVNFELWGDGRADILAATDRPLSADLQVVNGNISASNSYVNGWNALYSGINRCNSVLANVPNITDPSLAGRKDRIIGEAYFLRALFYFYLARTFENVPLIIKPYEDLSNDFFPKNNDRATIFAQIEKDLKAAEPLVPDLPFATTIENKGKTTKAAIRTAMADFYLWNKKYQEAADAAALVISSPAGYSLLSGANFGNIFTLKNQSESILEVQYNNANQEGTPGTNDVNGLTEQFLPIGGSYTAGNWRYLPSNKLLTALPATDLRAGITYKNTGPTPAPFRDANRIYIAKYPGTLVGAVLFQDSNFIIYRLAEVILFRAEALNELGQTNQAITLLNQIRTRAGLNGTTATSQGDVRLAIENERFTELAFEGKRYYDLVRTGRYAAVTGFNDVNYLRWPIPANEIIKNRNLVQNPGY</sequence>
<evidence type="ECO:0000313" key="10">
    <source>
        <dbReference type="Proteomes" id="UP000434850"/>
    </source>
</evidence>
<dbReference type="InterPro" id="IPR033985">
    <property type="entry name" value="SusD-like_N"/>
</dbReference>